<keyword evidence="3" id="KW-1185">Reference proteome</keyword>
<comment type="caution">
    <text evidence="2">The sequence shown here is derived from an EMBL/GenBank/DDBJ whole genome shotgun (WGS) entry which is preliminary data.</text>
</comment>
<evidence type="ECO:0000256" key="1">
    <source>
        <dbReference type="SAM" id="SignalP"/>
    </source>
</evidence>
<proteinExistence type="predicted"/>
<evidence type="ECO:0000313" key="3">
    <source>
        <dbReference type="Proteomes" id="UP000467240"/>
    </source>
</evidence>
<evidence type="ECO:0000313" key="2">
    <source>
        <dbReference type="EMBL" id="KAB1653647.1"/>
    </source>
</evidence>
<name>A0A7J5BNF2_9MICO</name>
<gene>
    <name evidence="2" type="ORF">F8O01_15025</name>
</gene>
<dbReference type="PROSITE" id="PS51257">
    <property type="entry name" value="PROKAR_LIPOPROTEIN"/>
    <property type="match status" value="1"/>
</dbReference>
<feature type="signal peptide" evidence="1">
    <location>
        <begin position="1"/>
        <end position="18"/>
    </location>
</feature>
<dbReference type="RefSeq" id="WP_158041763.1">
    <property type="nucleotide sequence ID" value="NZ_JACCFV010000001.1"/>
</dbReference>
<dbReference type="AlphaFoldDB" id="A0A7J5BNF2"/>
<protein>
    <recommendedName>
        <fullName evidence="4">Lipoprotein</fullName>
    </recommendedName>
</protein>
<dbReference type="EMBL" id="WBJZ01000022">
    <property type="protein sequence ID" value="KAB1653647.1"/>
    <property type="molecule type" value="Genomic_DNA"/>
</dbReference>
<dbReference type="OrthoDB" id="5098181at2"/>
<accession>A0A7J5BNF2</accession>
<sequence>MRPVVSALFVAAAVTALAGCAAVPGVASAQSDEITSFGDAIEDMPGVDSVTFDELDQSGMLDLTVVLADEVSADEVADVGIAASHFRLQALPPGVYTGDIEIRHGDSSYSYFAAGNNETTLRDQLRYWVGLFDSGIESAVVRAYTPPMQSSPAPESASGGPVIVSVPIGRYVGLRLADGPGAAEPLAQMDAVRGVEDPGASSGQWRIEGLAPQVIAEFLQGPIPAPDAVELASAVADAVPRLGERGSLRITEDRSDGALSTSVEITTFDDTLEGASPAEAEARFRELEVWTRLPGLLTALAGSGGDFDVSVVSNTLADAGNFHLAVGVYDCTFAGDAEWSGLSDDLNAAWIRATGASDEAGARQACAAIAN</sequence>
<feature type="chain" id="PRO_5039598442" description="Lipoprotein" evidence="1">
    <location>
        <begin position="19"/>
        <end position="371"/>
    </location>
</feature>
<evidence type="ECO:0008006" key="4">
    <source>
        <dbReference type="Google" id="ProtNLM"/>
    </source>
</evidence>
<organism evidence="2 3">
    <name type="scientific">Pseudoclavibacter chungangensis</name>
    <dbReference type="NCBI Taxonomy" id="587635"/>
    <lineage>
        <taxon>Bacteria</taxon>
        <taxon>Bacillati</taxon>
        <taxon>Actinomycetota</taxon>
        <taxon>Actinomycetes</taxon>
        <taxon>Micrococcales</taxon>
        <taxon>Microbacteriaceae</taxon>
        <taxon>Pseudoclavibacter</taxon>
    </lineage>
</organism>
<reference evidence="2 3" key="1">
    <citation type="submission" date="2019-09" db="EMBL/GenBank/DDBJ databases">
        <title>Phylogeny of genus Pseudoclavibacter and closely related genus.</title>
        <authorList>
            <person name="Li Y."/>
        </authorList>
    </citation>
    <scope>NUCLEOTIDE SEQUENCE [LARGE SCALE GENOMIC DNA]</scope>
    <source>
        <strain evidence="2 3">DSM 23821</strain>
    </source>
</reference>
<keyword evidence="1" id="KW-0732">Signal</keyword>
<dbReference type="Proteomes" id="UP000467240">
    <property type="component" value="Unassembled WGS sequence"/>
</dbReference>